<name>A0ABY3WHB1_9ACTN</name>
<keyword evidence="10" id="KW-0812">Transmembrane</keyword>
<comment type="catalytic activity">
    <reaction evidence="8">
        <text>[GlcNAc-(1-&gt;4)-Mur2Ac(oyl-L-Ala-gamma-D-Glu-L-Lys-D-Ala-D-Ala)](n)-di-trans,octa-cis-undecaprenyl diphosphate + beta-D-GlcNAc-(1-&gt;4)-Mur2Ac(oyl-L-Ala-gamma-D-Glu-L-Lys-D-Ala-D-Ala)-di-trans,octa-cis-undecaprenyl diphosphate = [GlcNAc-(1-&gt;4)-Mur2Ac(oyl-L-Ala-gamma-D-Glu-L-Lys-D-Ala-D-Ala)](n+1)-di-trans,octa-cis-undecaprenyl diphosphate + di-trans,octa-cis-undecaprenyl diphosphate + H(+)</text>
        <dbReference type="Rhea" id="RHEA:23708"/>
        <dbReference type="Rhea" id="RHEA-COMP:9602"/>
        <dbReference type="Rhea" id="RHEA-COMP:9603"/>
        <dbReference type="ChEBI" id="CHEBI:15378"/>
        <dbReference type="ChEBI" id="CHEBI:58405"/>
        <dbReference type="ChEBI" id="CHEBI:60033"/>
        <dbReference type="ChEBI" id="CHEBI:78435"/>
        <dbReference type="EC" id="2.4.99.28"/>
    </reaction>
</comment>
<keyword evidence="6" id="KW-0511">Multifunctional enzyme</keyword>
<gene>
    <name evidence="13" type="ORF">J4032_05595</name>
</gene>
<organism evidence="13 14">
    <name type="scientific">Streptomyces formicae</name>
    <dbReference type="NCBI Taxonomy" id="1616117"/>
    <lineage>
        <taxon>Bacteria</taxon>
        <taxon>Bacillati</taxon>
        <taxon>Actinomycetota</taxon>
        <taxon>Actinomycetes</taxon>
        <taxon>Kitasatosporales</taxon>
        <taxon>Streptomycetaceae</taxon>
        <taxon>Streptomyces</taxon>
    </lineage>
</organism>
<sequence>MGRAEARQARQRGARRAKKAGGIRRFFTWKKLLGSFFVLCLLGMGAFVVAYLLVPVPEANAQAEMQSNVYKYKDGRILTRTGTVNREIVGLEKIPKDVQMAFVAAENKTFFEDAGVDLKGTARGLLNTVTGKGKQGGSTITQQYVKNYYLNQDQTVSRKLKELVISLKVDREKSKNEILAGYINTSYYGRGAYGIQAAAQAYYRKDAGKLTVAEGAYLAALLQAPSQYDWAVATDTGKKLVTERWNYVLNNMVGENWLDASTRAGLKFPVPKAPKAAPGMEGQTGYLVEAANAELERQGISEDRIKAGGWTITLNIDEKQQKELTRAVDDQLEAKLDRKGDKRDATVQAGAVSVDPKTGHVVALYGGVGATEHWLSNATRRDYQPASTFKPVVLATALDNGSETQDGETIGLNTIYDGTSKRPVEGSDTPFDPENEDDRDYGRVTVQKATNSSINSVYAQMIVDVGPPKVKQTALDLGMKDGKGWPADRPAMSLGTMGASPWDMAGVYATLDNHGKRTSPTIVKSAEHRDDKADIPDPIGDQVISREAADTVTQAMTGVVANGSGRNALGDYHAAGKTGTSENNNAAWFVGYTPELVTAVGLFGEKTDGTGYASLNDTVNPGRANGGGVPAQIWKQYTTGALDGGSDTKFDLELLEPVQQLPTQTPTQEPTETEKPKDPDDKPTKTQKPDDKPTKTPDDTPTGTPPTRPGDSSGADEGTTDGSTTDGSTTDGSTTEGNTTDGSTTDGSTTEGTTDGATSGRPVKP</sequence>
<evidence type="ECO:0000256" key="7">
    <source>
        <dbReference type="ARBA" id="ARBA00034000"/>
    </source>
</evidence>
<evidence type="ECO:0000313" key="14">
    <source>
        <dbReference type="Proteomes" id="UP000828924"/>
    </source>
</evidence>
<dbReference type="SUPFAM" id="SSF56601">
    <property type="entry name" value="beta-lactamase/transpeptidase-like"/>
    <property type="match status" value="1"/>
</dbReference>
<evidence type="ECO:0000256" key="6">
    <source>
        <dbReference type="ARBA" id="ARBA00023268"/>
    </source>
</evidence>
<dbReference type="InterPro" id="IPR050396">
    <property type="entry name" value="Glycosyltr_51/Transpeptidase"/>
</dbReference>
<evidence type="ECO:0000256" key="9">
    <source>
        <dbReference type="SAM" id="MobiDB-lite"/>
    </source>
</evidence>
<dbReference type="Gene3D" id="3.40.710.10">
    <property type="entry name" value="DD-peptidase/beta-lactamase superfamily"/>
    <property type="match status" value="1"/>
</dbReference>
<accession>A0ABY3WHB1</accession>
<evidence type="ECO:0000256" key="5">
    <source>
        <dbReference type="ARBA" id="ARBA00022801"/>
    </source>
</evidence>
<evidence type="ECO:0000256" key="2">
    <source>
        <dbReference type="ARBA" id="ARBA00022670"/>
    </source>
</evidence>
<feature type="compositionally biased region" description="Low complexity" evidence="9">
    <location>
        <begin position="710"/>
        <end position="765"/>
    </location>
</feature>
<feature type="domain" description="Penicillin-binding protein transpeptidase" evidence="11">
    <location>
        <begin position="350"/>
        <end position="600"/>
    </location>
</feature>
<feature type="region of interest" description="Disordered" evidence="9">
    <location>
        <begin position="659"/>
        <end position="765"/>
    </location>
</feature>
<evidence type="ECO:0000256" key="10">
    <source>
        <dbReference type="SAM" id="Phobius"/>
    </source>
</evidence>
<dbReference type="EMBL" id="CP071872">
    <property type="protein sequence ID" value="UNM11055.1"/>
    <property type="molecule type" value="Genomic_DNA"/>
</dbReference>
<dbReference type="InterPro" id="IPR012338">
    <property type="entry name" value="Beta-lactam/transpept-like"/>
</dbReference>
<evidence type="ECO:0000259" key="11">
    <source>
        <dbReference type="Pfam" id="PF00905"/>
    </source>
</evidence>
<keyword evidence="3" id="KW-0328">Glycosyltransferase</keyword>
<protein>
    <submittedName>
        <fullName evidence="13">Penicillin-binding protein</fullName>
    </submittedName>
</protein>
<dbReference type="Gene3D" id="1.10.3810.10">
    <property type="entry name" value="Biosynthetic peptidoglycan transglycosylase-like"/>
    <property type="match status" value="1"/>
</dbReference>
<evidence type="ECO:0000256" key="8">
    <source>
        <dbReference type="ARBA" id="ARBA00049902"/>
    </source>
</evidence>
<dbReference type="PANTHER" id="PTHR32282:SF34">
    <property type="entry name" value="PENICILLIN-BINDING PROTEIN 1A"/>
    <property type="match status" value="1"/>
</dbReference>
<evidence type="ECO:0000313" key="13">
    <source>
        <dbReference type="EMBL" id="UNM11055.1"/>
    </source>
</evidence>
<reference evidence="13 14" key="1">
    <citation type="submission" date="2021-03" db="EMBL/GenBank/DDBJ databases">
        <title>Complete genome of Streptomyces formicae strain 1H-GS9 (DSM 100524).</title>
        <authorList>
            <person name="Atanasov K.E."/>
            <person name="Altabella T."/>
            <person name="Ferrer A."/>
        </authorList>
    </citation>
    <scope>NUCLEOTIDE SEQUENCE [LARGE SCALE GENOMIC DNA]</scope>
    <source>
        <strain evidence="13 14">1H-GS9</strain>
    </source>
</reference>
<dbReference type="InterPro" id="IPR036950">
    <property type="entry name" value="PBP_transglycosylase"/>
</dbReference>
<keyword evidence="2" id="KW-0645">Protease</keyword>
<dbReference type="Pfam" id="PF00912">
    <property type="entry name" value="Transgly"/>
    <property type="match status" value="1"/>
</dbReference>
<keyword evidence="10" id="KW-0472">Membrane</keyword>
<dbReference type="SUPFAM" id="SSF53955">
    <property type="entry name" value="Lysozyme-like"/>
    <property type="match status" value="1"/>
</dbReference>
<feature type="compositionally biased region" description="Basic and acidic residues" evidence="9">
    <location>
        <begin position="672"/>
        <end position="698"/>
    </location>
</feature>
<keyword evidence="4" id="KW-0808">Transferase</keyword>
<dbReference type="InterPro" id="IPR001460">
    <property type="entry name" value="PCN-bd_Tpept"/>
</dbReference>
<dbReference type="Pfam" id="PF00905">
    <property type="entry name" value="Transpeptidase"/>
    <property type="match status" value="1"/>
</dbReference>
<proteinExistence type="predicted"/>
<evidence type="ECO:0000256" key="1">
    <source>
        <dbReference type="ARBA" id="ARBA00022645"/>
    </source>
</evidence>
<evidence type="ECO:0000259" key="12">
    <source>
        <dbReference type="Pfam" id="PF00912"/>
    </source>
</evidence>
<keyword evidence="10" id="KW-1133">Transmembrane helix</keyword>
<keyword evidence="14" id="KW-1185">Reference proteome</keyword>
<dbReference type="InterPro" id="IPR023346">
    <property type="entry name" value="Lysozyme-like_dom_sf"/>
</dbReference>
<feature type="transmembrane region" description="Helical" evidence="10">
    <location>
        <begin position="32"/>
        <end position="54"/>
    </location>
</feature>
<dbReference type="Proteomes" id="UP000828924">
    <property type="component" value="Chromosome"/>
</dbReference>
<dbReference type="RefSeq" id="WP_242329603.1">
    <property type="nucleotide sequence ID" value="NZ_CP071872.1"/>
</dbReference>
<keyword evidence="5" id="KW-0378">Hydrolase</keyword>
<keyword evidence="1" id="KW-0121">Carboxypeptidase</keyword>
<comment type="catalytic activity">
    <reaction evidence="7">
        <text>Preferential cleavage: (Ac)2-L-Lys-D-Ala-|-D-Ala. Also transpeptidation of peptidyl-alanyl moieties that are N-acyl substituents of D-alanine.</text>
        <dbReference type="EC" id="3.4.16.4"/>
    </reaction>
</comment>
<evidence type="ECO:0000256" key="4">
    <source>
        <dbReference type="ARBA" id="ARBA00022679"/>
    </source>
</evidence>
<dbReference type="InterPro" id="IPR001264">
    <property type="entry name" value="Glyco_trans_51"/>
</dbReference>
<feature type="domain" description="Glycosyl transferase family 51" evidence="12">
    <location>
        <begin position="75"/>
        <end position="252"/>
    </location>
</feature>
<dbReference type="PANTHER" id="PTHR32282">
    <property type="entry name" value="BINDING PROTEIN TRANSPEPTIDASE, PUTATIVE-RELATED"/>
    <property type="match status" value="1"/>
</dbReference>
<feature type="region of interest" description="Disordered" evidence="9">
    <location>
        <begin position="400"/>
        <end position="439"/>
    </location>
</feature>
<evidence type="ECO:0000256" key="3">
    <source>
        <dbReference type="ARBA" id="ARBA00022676"/>
    </source>
</evidence>